<evidence type="ECO:0000259" key="1">
    <source>
        <dbReference type="Pfam" id="PF20275"/>
    </source>
</evidence>
<dbReference type="RefSeq" id="WP_220205313.1">
    <property type="nucleotide sequence ID" value="NZ_BNJK01000001.1"/>
</dbReference>
<organism evidence="2 3">
    <name type="scientific">Reticulibacter mediterranei</name>
    <dbReference type="NCBI Taxonomy" id="2778369"/>
    <lineage>
        <taxon>Bacteria</taxon>
        <taxon>Bacillati</taxon>
        <taxon>Chloroflexota</taxon>
        <taxon>Ktedonobacteria</taxon>
        <taxon>Ktedonobacterales</taxon>
        <taxon>Reticulibacteraceae</taxon>
        <taxon>Reticulibacter</taxon>
    </lineage>
</organism>
<dbReference type="Proteomes" id="UP000597444">
    <property type="component" value="Unassembled WGS sequence"/>
</dbReference>
<keyword evidence="3" id="KW-1185">Reference proteome</keyword>
<sequence length="304" mass="35059">MDTVKYSYYEMKFKLAYLEKRGNEFQDFFSELMEKCHPGNFQRVRPWGKIGDRKNDGYLRSERVIFQVYAPNEMEAIEAIAKIRKDFQGALRYWHAYLDKWVFVHNARDGLGPDVLGILLELQASHPSVSICSWGFEELRQKAFSLNEADLASLLGGYAPSSKDMLDVQYNNVQEVLHNIARQKLPLFQDIRQVPPGKLKFNRLSENVQILLTSGMWKADLVGNFFNDHPHPQYGDEIALAFNNQYKKYKMLNMEPDIIFSKLQEFAGGVEMGNPAHQAAALAVLAYLFEQCEIFERSPEEVTP</sequence>
<dbReference type="Pfam" id="PF20275">
    <property type="entry name" value="CTD10"/>
    <property type="match status" value="1"/>
</dbReference>
<gene>
    <name evidence="2" type="ORF">KSF_046380</name>
</gene>
<comment type="caution">
    <text evidence="2">The sequence shown here is derived from an EMBL/GenBank/DDBJ whole genome shotgun (WGS) entry which is preliminary data.</text>
</comment>
<dbReference type="EMBL" id="BNJK01000001">
    <property type="protein sequence ID" value="GHO94590.1"/>
    <property type="molecule type" value="Genomic_DNA"/>
</dbReference>
<evidence type="ECO:0000313" key="3">
    <source>
        <dbReference type="Proteomes" id="UP000597444"/>
    </source>
</evidence>
<name>A0A8J3IPL8_9CHLR</name>
<feature type="domain" description="ABC-three component systems C-terminal" evidence="1">
    <location>
        <begin position="171"/>
        <end position="296"/>
    </location>
</feature>
<proteinExistence type="predicted"/>
<dbReference type="InterPro" id="IPR046919">
    <property type="entry name" value="ABC-3C_CTD10"/>
</dbReference>
<evidence type="ECO:0000313" key="2">
    <source>
        <dbReference type="EMBL" id="GHO94590.1"/>
    </source>
</evidence>
<accession>A0A8J3IPL8</accession>
<reference evidence="2" key="1">
    <citation type="submission" date="2020-10" db="EMBL/GenBank/DDBJ databases">
        <title>Taxonomic study of unclassified bacteria belonging to the class Ktedonobacteria.</title>
        <authorList>
            <person name="Yabe S."/>
            <person name="Wang C.M."/>
            <person name="Zheng Y."/>
            <person name="Sakai Y."/>
            <person name="Cavaletti L."/>
            <person name="Monciardini P."/>
            <person name="Donadio S."/>
        </authorList>
    </citation>
    <scope>NUCLEOTIDE SEQUENCE</scope>
    <source>
        <strain evidence="2">ID150040</strain>
    </source>
</reference>
<protein>
    <recommendedName>
        <fullName evidence="1">ABC-three component systems C-terminal domain-containing protein</fullName>
    </recommendedName>
</protein>
<dbReference type="AlphaFoldDB" id="A0A8J3IPL8"/>